<dbReference type="InterPro" id="IPR029016">
    <property type="entry name" value="GAF-like_dom_sf"/>
</dbReference>
<evidence type="ECO:0000256" key="1">
    <source>
        <dbReference type="ARBA" id="ARBA00023015"/>
    </source>
</evidence>
<dbReference type="PROSITE" id="PS51078">
    <property type="entry name" value="ICLR_ED"/>
    <property type="match status" value="1"/>
</dbReference>
<dbReference type="InterPro" id="IPR036388">
    <property type="entry name" value="WH-like_DNA-bd_sf"/>
</dbReference>
<accession>A0A3N6M053</accession>
<organism evidence="6 7">
    <name type="scientific">Natrarchaeobius chitinivorans</name>
    <dbReference type="NCBI Taxonomy" id="1679083"/>
    <lineage>
        <taxon>Archaea</taxon>
        <taxon>Methanobacteriati</taxon>
        <taxon>Methanobacteriota</taxon>
        <taxon>Stenosarchaea group</taxon>
        <taxon>Halobacteria</taxon>
        <taxon>Halobacteriales</taxon>
        <taxon>Natrialbaceae</taxon>
        <taxon>Natrarchaeobius</taxon>
    </lineage>
</organism>
<evidence type="ECO:0000313" key="6">
    <source>
        <dbReference type="EMBL" id="RQG94917.1"/>
    </source>
</evidence>
<dbReference type="OrthoDB" id="14763at2157"/>
<dbReference type="InterPro" id="IPR036390">
    <property type="entry name" value="WH_DNA-bd_sf"/>
</dbReference>
<dbReference type="GO" id="GO:0003677">
    <property type="term" value="F:DNA binding"/>
    <property type="evidence" value="ECO:0007669"/>
    <property type="project" value="UniProtKB-KW"/>
</dbReference>
<evidence type="ECO:0000259" key="5">
    <source>
        <dbReference type="PROSITE" id="PS51078"/>
    </source>
</evidence>
<comment type="caution">
    <text evidence="6">The sequence shown here is derived from an EMBL/GenBank/DDBJ whole genome shotgun (WGS) entry which is preliminary data.</text>
</comment>
<sequence>MITNTMSKNGIKSATKAFEIIEQIAELDGATVTELATHVDLAKSTVHGYLVSMEEAGYLVKENGEYDLSLQFLEHGTYKRQQYMPSEVVRGPLKHLAESTAEIAWYSVAEHGLSVDIYKSEGEHAISVESWLGQPRPMHALASGKILLAHMPDERIDEIVQMHGLEARTPNTITTRERLDSELEKVRTEGVAFNDEEYRKRIRSVGVPVVYQGTVIGALTVSGPAKRIRGDTFTEELPDEILATANEIELRLQRFW</sequence>
<dbReference type="GO" id="GO:0045892">
    <property type="term" value="P:negative regulation of DNA-templated transcription"/>
    <property type="evidence" value="ECO:0007669"/>
    <property type="project" value="TreeGrafter"/>
</dbReference>
<dbReference type="SUPFAM" id="SSF55781">
    <property type="entry name" value="GAF domain-like"/>
    <property type="match status" value="1"/>
</dbReference>
<dbReference type="Gene3D" id="3.30.450.40">
    <property type="match status" value="1"/>
</dbReference>
<feature type="domain" description="HTH iclR-type" evidence="4">
    <location>
        <begin position="11"/>
        <end position="70"/>
    </location>
</feature>
<dbReference type="SUPFAM" id="SSF46785">
    <property type="entry name" value="Winged helix' DNA-binding domain"/>
    <property type="match status" value="1"/>
</dbReference>
<dbReference type="PANTHER" id="PTHR30136:SF35">
    <property type="entry name" value="HTH-TYPE TRANSCRIPTIONAL REGULATOR RV1719"/>
    <property type="match status" value="1"/>
</dbReference>
<dbReference type="RefSeq" id="WP_124195573.1">
    <property type="nucleotide sequence ID" value="NZ_REGA01000007.1"/>
</dbReference>
<evidence type="ECO:0000259" key="4">
    <source>
        <dbReference type="PROSITE" id="PS51077"/>
    </source>
</evidence>
<dbReference type="Pfam" id="PF01614">
    <property type="entry name" value="IclR_C"/>
    <property type="match status" value="1"/>
</dbReference>
<dbReference type="InterPro" id="IPR005471">
    <property type="entry name" value="Tscrpt_reg_IclR_N"/>
</dbReference>
<dbReference type="SMART" id="SM00346">
    <property type="entry name" value="HTH_ICLR"/>
    <property type="match status" value="1"/>
</dbReference>
<evidence type="ECO:0000313" key="7">
    <source>
        <dbReference type="Proteomes" id="UP000282323"/>
    </source>
</evidence>
<dbReference type="InterPro" id="IPR014757">
    <property type="entry name" value="Tscrpt_reg_IclR_C"/>
</dbReference>
<reference evidence="6 7" key="1">
    <citation type="submission" date="2018-10" db="EMBL/GenBank/DDBJ databases">
        <title>Natrarchaeobius chitinivorans gen. nov., sp. nov., and Natrarchaeobius haloalkaliphilus sp. nov., alkaliphilic, chitin-utilizing haloarchaea from hypersaline alkaline lakes.</title>
        <authorList>
            <person name="Sorokin D.Y."/>
            <person name="Elcheninov A.G."/>
            <person name="Kostrikina N.A."/>
            <person name="Bale N.J."/>
            <person name="Sinninghe Damste J.S."/>
            <person name="Khijniak T.V."/>
            <person name="Kublanov I.V."/>
            <person name="Toshchakov S.V."/>
        </authorList>
    </citation>
    <scope>NUCLEOTIDE SEQUENCE [LARGE SCALE GENOMIC DNA]</scope>
    <source>
        <strain evidence="6 7">AArcht4T</strain>
    </source>
</reference>
<name>A0A3N6M053_NATCH</name>
<keyword evidence="1" id="KW-0805">Transcription regulation</keyword>
<feature type="domain" description="IclR-ED" evidence="5">
    <location>
        <begin position="71"/>
        <end position="254"/>
    </location>
</feature>
<keyword evidence="3" id="KW-0804">Transcription</keyword>
<dbReference type="PANTHER" id="PTHR30136">
    <property type="entry name" value="HELIX-TURN-HELIX TRANSCRIPTIONAL REGULATOR, ICLR FAMILY"/>
    <property type="match status" value="1"/>
</dbReference>
<proteinExistence type="predicted"/>
<dbReference type="PROSITE" id="PS51077">
    <property type="entry name" value="HTH_ICLR"/>
    <property type="match status" value="1"/>
</dbReference>
<dbReference type="InterPro" id="IPR050707">
    <property type="entry name" value="HTH_MetabolicPath_Reg"/>
</dbReference>
<protein>
    <submittedName>
        <fullName evidence="6">IclR family transcriptional regulator</fullName>
    </submittedName>
</protein>
<dbReference type="GO" id="GO:0003700">
    <property type="term" value="F:DNA-binding transcription factor activity"/>
    <property type="evidence" value="ECO:0007669"/>
    <property type="project" value="TreeGrafter"/>
</dbReference>
<dbReference type="AlphaFoldDB" id="A0A3N6M053"/>
<dbReference type="EMBL" id="REGA01000007">
    <property type="protein sequence ID" value="RQG94917.1"/>
    <property type="molecule type" value="Genomic_DNA"/>
</dbReference>
<dbReference type="Pfam" id="PF09339">
    <property type="entry name" value="HTH_IclR"/>
    <property type="match status" value="1"/>
</dbReference>
<keyword evidence="7" id="KW-1185">Reference proteome</keyword>
<dbReference type="Proteomes" id="UP000282323">
    <property type="component" value="Unassembled WGS sequence"/>
</dbReference>
<evidence type="ECO:0000256" key="2">
    <source>
        <dbReference type="ARBA" id="ARBA00023125"/>
    </source>
</evidence>
<dbReference type="Gene3D" id="1.10.10.10">
    <property type="entry name" value="Winged helix-like DNA-binding domain superfamily/Winged helix DNA-binding domain"/>
    <property type="match status" value="1"/>
</dbReference>
<evidence type="ECO:0000256" key="3">
    <source>
        <dbReference type="ARBA" id="ARBA00023163"/>
    </source>
</evidence>
<gene>
    <name evidence="6" type="ORF">EA473_10485</name>
</gene>
<keyword evidence="2" id="KW-0238">DNA-binding</keyword>